<organism evidence="2 3">
    <name type="scientific">Stenotrophomonas oahuensis</name>
    <dbReference type="NCBI Taxonomy" id="3003271"/>
    <lineage>
        <taxon>Bacteria</taxon>
        <taxon>Pseudomonadati</taxon>
        <taxon>Pseudomonadota</taxon>
        <taxon>Gammaproteobacteria</taxon>
        <taxon>Lysobacterales</taxon>
        <taxon>Lysobacteraceae</taxon>
        <taxon>Stenotrophomonas</taxon>
    </lineage>
</organism>
<feature type="transmembrane region" description="Helical" evidence="1">
    <location>
        <begin position="28"/>
        <end position="48"/>
    </location>
</feature>
<gene>
    <name evidence="2" type="ORF">PDM29_19800</name>
</gene>
<proteinExistence type="predicted"/>
<reference evidence="2 3" key="1">
    <citation type="submission" date="2022-12" db="EMBL/GenBank/DDBJ databases">
        <title>Two new species, Stenotrophomonas aracearum and Stenotrophomonas oahuensis, isolated from Anthurium (Araceae family) in Hawaii.</title>
        <authorList>
            <person name="Chunag S.C."/>
            <person name="Dobhal S."/>
            <person name="Alvarez A."/>
            <person name="Arif M."/>
        </authorList>
    </citation>
    <scope>NUCLEOTIDE SEQUENCE [LARGE SCALE GENOMIC DNA]</scope>
    <source>
        <strain evidence="2 3">A5586</strain>
    </source>
</reference>
<keyword evidence="1" id="KW-0812">Transmembrane</keyword>
<feature type="transmembrane region" description="Helical" evidence="1">
    <location>
        <begin position="60"/>
        <end position="80"/>
    </location>
</feature>
<evidence type="ECO:0008006" key="4">
    <source>
        <dbReference type="Google" id="ProtNLM"/>
    </source>
</evidence>
<sequence length="159" mass="17031">MNTTTDHAELEVRLRALTQRTLSSPARYFHVAVLVLALIMCSLLGALLVTETDLPGRTQLAFSALLALGMGWVLYAGWVLTRRNTLLVHQQVVAGWMAVGGTGAFFICSAVAAWIATDALAMAAVGAAATLLGGAVWLLARSTHRLGELKALRRTMERT</sequence>
<keyword evidence="1" id="KW-1133">Transmembrane helix</keyword>
<keyword evidence="1" id="KW-0472">Membrane</keyword>
<evidence type="ECO:0000256" key="1">
    <source>
        <dbReference type="SAM" id="Phobius"/>
    </source>
</evidence>
<feature type="transmembrane region" description="Helical" evidence="1">
    <location>
        <begin position="121"/>
        <end position="140"/>
    </location>
</feature>
<evidence type="ECO:0000313" key="3">
    <source>
        <dbReference type="Proteomes" id="UP001302072"/>
    </source>
</evidence>
<keyword evidence="3" id="KW-1185">Reference proteome</keyword>
<dbReference type="RefSeq" id="WP_311191729.1">
    <property type="nucleotide sequence ID" value="NZ_CP115541.1"/>
</dbReference>
<dbReference type="Proteomes" id="UP001302072">
    <property type="component" value="Chromosome"/>
</dbReference>
<protein>
    <recommendedName>
        <fullName evidence="4">Transmembrane protein</fullName>
    </recommendedName>
</protein>
<name>A0ABY9YNR6_9GAMM</name>
<dbReference type="EMBL" id="CP115541">
    <property type="protein sequence ID" value="WNH52534.1"/>
    <property type="molecule type" value="Genomic_DNA"/>
</dbReference>
<evidence type="ECO:0000313" key="2">
    <source>
        <dbReference type="EMBL" id="WNH52534.1"/>
    </source>
</evidence>
<accession>A0ABY9YNR6</accession>
<feature type="transmembrane region" description="Helical" evidence="1">
    <location>
        <begin position="92"/>
        <end position="115"/>
    </location>
</feature>